<accession>A0A1L0G905</accession>
<keyword evidence="1" id="KW-1133">Transmembrane helix</keyword>
<sequence length="422" mass="48797">MAYGNINFLQGSKFKIHNVVMAVLLVWVFVIGGSFFYYSSSASELQTTSVVTTDSMADSKEDTTSAVEGPNSLHGLEAKPEFDLARKIAYISRHDGTTADFKYMVKNLQLEKVDFYNSNSWYDFAESKAKYTTLIEKGERDRLCSEYDAIFVSDSLADGWPLLMGDHKCKNVYFVVTNRFDVGVHHGERNDFYEDVKRALNRKDGYDLKLVVNNLFEIPYMESKGVIVPNKDKIPIIRPFGTTSVPVNEDEADEEPCLIFGNKDQDKILMHQLVKDNTGFECKTMAGFYGGPKSLSKFNSFVVHLPYQVSIMKMWENLNYGTLMAIPSPQFFTNICNENKCGQTQNVFETKKVFDDSTWHEYVDFYLPGWEKCFLQFDNWDHLKEIIEKRTFIKNINICRDKMLDMRDEKLNQWKELLMNLQ</sequence>
<evidence type="ECO:0000256" key="1">
    <source>
        <dbReference type="SAM" id="Phobius"/>
    </source>
</evidence>
<feature type="transmembrane region" description="Helical" evidence="1">
    <location>
        <begin position="19"/>
        <end position="38"/>
    </location>
</feature>
<dbReference type="EMBL" id="LT635766">
    <property type="protein sequence ID" value="SGZ52933.1"/>
    <property type="molecule type" value="Genomic_DNA"/>
</dbReference>
<proteinExistence type="predicted"/>
<keyword evidence="1" id="KW-0472">Membrane</keyword>
<keyword evidence="1" id="KW-0812">Transmembrane</keyword>
<evidence type="ECO:0000313" key="3">
    <source>
        <dbReference type="Proteomes" id="UP000182259"/>
    </source>
</evidence>
<reference evidence="2 3" key="1">
    <citation type="submission" date="2016-10" db="EMBL/GenBank/DDBJ databases">
        <authorList>
            <person name="de Groot N.N."/>
        </authorList>
    </citation>
    <scope>NUCLEOTIDE SEQUENCE [LARGE SCALE GENOMIC DNA]</scope>
    <source>
        <strain evidence="2 3">PYCC 4715</strain>
    </source>
</reference>
<dbReference type="Proteomes" id="UP000182259">
    <property type="component" value="Chromosome III"/>
</dbReference>
<organism evidence="2 3">
    <name type="scientific">Sungouiella intermedia</name>
    <dbReference type="NCBI Taxonomy" id="45354"/>
    <lineage>
        <taxon>Eukaryota</taxon>
        <taxon>Fungi</taxon>
        <taxon>Dikarya</taxon>
        <taxon>Ascomycota</taxon>
        <taxon>Saccharomycotina</taxon>
        <taxon>Pichiomycetes</taxon>
        <taxon>Metschnikowiaceae</taxon>
        <taxon>Sungouiella</taxon>
    </lineage>
</organism>
<name>A0A1L0G905_9ASCO</name>
<protein>
    <submittedName>
        <fullName evidence="2">CIC11C00000003514</fullName>
    </submittedName>
</protein>
<gene>
    <name evidence="2" type="ORF">SAMEA4029009_CIC11G00000003514</name>
</gene>
<evidence type="ECO:0000313" key="2">
    <source>
        <dbReference type="EMBL" id="SGZ52933.1"/>
    </source>
</evidence>
<dbReference type="AlphaFoldDB" id="A0A1L0G905"/>